<accession>A0A660L9G3</accession>
<dbReference type="Proteomes" id="UP000267019">
    <property type="component" value="Unassembled WGS sequence"/>
</dbReference>
<keyword evidence="2" id="KW-1185">Reference proteome</keyword>
<dbReference type="Pfam" id="PF12847">
    <property type="entry name" value="Methyltransf_18"/>
    <property type="match status" value="1"/>
</dbReference>
<name>A0A660L9G3_9BACL</name>
<dbReference type="PANTHER" id="PTHR38451">
    <property type="entry name" value="TRNA (ADENINE(22)-N(1))-METHYLTRANSFERASE"/>
    <property type="match status" value="1"/>
</dbReference>
<dbReference type="InterPro" id="IPR029063">
    <property type="entry name" value="SAM-dependent_MTases_sf"/>
</dbReference>
<proteinExistence type="predicted"/>
<evidence type="ECO:0000313" key="1">
    <source>
        <dbReference type="EMBL" id="RKQ88573.1"/>
    </source>
</evidence>
<dbReference type="SUPFAM" id="SSF53335">
    <property type="entry name" value="S-adenosyl-L-methionine-dependent methyltransferases"/>
    <property type="match status" value="1"/>
</dbReference>
<keyword evidence="1" id="KW-0808">Transferase</keyword>
<gene>
    <name evidence="1" type="ORF">C7438_0212</name>
</gene>
<reference evidence="1 2" key="1">
    <citation type="submission" date="2018-10" db="EMBL/GenBank/DDBJ databases">
        <title>Genomic Encyclopedia of Type Strains, Phase IV (KMG-IV): sequencing the most valuable type-strain genomes for metagenomic binning, comparative biology and taxonomic classification.</title>
        <authorList>
            <person name="Goeker M."/>
        </authorList>
    </citation>
    <scope>NUCLEOTIDE SEQUENCE [LARGE SCALE GENOMIC DNA]</scope>
    <source>
        <strain evidence="1 2">DSM 22653</strain>
    </source>
</reference>
<evidence type="ECO:0000313" key="2">
    <source>
        <dbReference type="Proteomes" id="UP000267019"/>
    </source>
</evidence>
<dbReference type="PANTHER" id="PTHR38451:SF1">
    <property type="entry name" value="TRNA (ADENINE(22)-N(1))-METHYLTRANSFERASE"/>
    <property type="match status" value="1"/>
</dbReference>
<dbReference type="GO" id="GO:0032259">
    <property type="term" value="P:methylation"/>
    <property type="evidence" value="ECO:0007669"/>
    <property type="project" value="UniProtKB-KW"/>
</dbReference>
<protein>
    <submittedName>
        <fullName evidence="1">tRNA (Adenine22-N1)-methyltransferase</fullName>
    </submittedName>
</protein>
<dbReference type="Gene3D" id="3.40.50.150">
    <property type="entry name" value="Vaccinia Virus protein VP39"/>
    <property type="match status" value="1"/>
</dbReference>
<dbReference type="GO" id="GO:0008168">
    <property type="term" value="F:methyltransferase activity"/>
    <property type="evidence" value="ECO:0007669"/>
    <property type="project" value="UniProtKB-KW"/>
</dbReference>
<dbReference type="AlphaFoldDB" id="A0A660L9G3"/>
<organism evidence="1 2">
    <name type="scientific">Brockia lithotrophica</name>
    <dbReference type="NCBI Taxonomy" id="933949"/>
    <lineage>
        <taxon>Bacteria</taxon>
        <taxon>Bacillati</taxon>
        <taxon>Bacillota</taxon>
        <taxon>Bacilli</taxon>
        <taxon>Bacillales</taxon>
        <taxon>Bacillales Family X. Incertae Sedis</taxon>
        <taxon>Brockia</taxon>
    </lineage>
</organism>
<sequence length="287" mass="31863">MRGARSALRTGTLATVAQAARPIGLGRRLVYNESMGRLSPRLSALVRWIEPGSRLADVGTDHALLPRALLRSGRIVRAVGIDVLPHVVRDLQGELRREGFGEELEVRRGSGLSPLAPGEVDIVVIAGLGAETVRAILEEAGEKLATYRRLLVVPTDEAGPLRRWFYRHDIPLIDEEVVWDGGRGYEILVASLAEFGDRTAARAPYDALLPHPLHLLFALGPHLYVRRPKAWCALWKVRLSRRAARLASTARARTPEGVRRHRRFRAAYDLLRRALGTENFSCESSDT</sequence>
<dbReference type="EMBL" id="RBIJ01000001">
    <property type="protein sequence ID" value="RKQ88573.1"/>
    <property type="molecule type" value="Genomic_DNA"/>
</dbReference>
<comment type="caution">
    <text evidence="1">The sequence shown here is derived from an EMBL/GenBank/DDBJ whole genome shotgun (WGS) entry which is preliminary data.</text>
</comment>
<keyword evidence="1" id="KW-0489">Methyltransferase</keyword>